<sequence length="154" mass="16903">MKDLLKALCLLMMMAGTAAFAKNPTNPTKVDIQLTMRDGHQSIVSAEDYSRADEFTKRIINYIDASIASLKILDSSVEAKISISKNSADTFSNSIIICKTEKSQSPAEVYKGSCTVCGVSSAYSYLNKIMKDESLGEEFNVHVKRNGDCVTLSW</sequence>
<proteinExistence type="predicted"/>
<accession>A0A1M6AZ60</accession>
<protein>
    <submittedName>
        <fullName evidence="2">Uncharacterized protein</fullName>
    </submittedName>
</protein>
<dbReference type="RefSeq" id="WP_143154013.1">
    <property type="nucleotide sequence ID" value="NZ_FQYI01000001.1"/>
</dbReference>
<name>A0A1M6AZ60_9FLAO</name>
<reference evidence="2 3" key="1">
    <citation type="submission" date="2016-11" db="EMBL/GenBank/DDBJ databases">
        <authorList>
            <person name="Jaros S."/>
            <person name="Januszkiewicz K."/>
            <person name="Wedrychowicz H."/>
        </authorList>
    </citation>
    <scope>NUCLEOTIDE SEQUENCE [LARGE SCALE GENOMIC DNA]</scope>
    <source>
        <strain evidence="2 3">DSM 25479</strain>
    </source>
</reference>
<keyword evidence="1" id="KW-0732">Signal</keyword>
<evidence type="ECO:0000313" key="3">
    <source>
        <dbReference type="Proteomes" id="UP000184335"/>
    </source>
</evidence>
<dbReference type="EMBL" id="FQYI01000001">
    <property type="protein sequence ID" value="SHI41746.1"/>
    <property type="molecule type" value="Genomic_DNA"/>
</dbReference>
<evidence type="ECO:0000256" key="1">
    <source>
        <dbReference type="SAM" id="SignalP"/>
    </source>
</evidence>
<gene>
    <name evidence="2" type="ORF">SAMN05443429_101469</name>
</gene>
<evidence type="ECO:0000313" key="2">
    <source>
        <dbReference type="EMBL" id="SHI41746.1"/>
    </source>
</evidence>
<dbReference type="OrthoDB" id="9968341at2"/>
<organism evidence="2 3">
    <name type="scientific">Cruoricaptor ignavus</name>
    <dbReference type="NCBI Taxonomy" id="1118202"/>
    <lineage>
        <taxon>Bacteria</taxon>
        <taxon>Pseudomonadati</taxon>
        <taxon>Bacteroidota</taxon>
        <taxon>Flavobacteriia</taxon>
        <taxon>Flavobacteriales</taxon>
        <taxon>Weeksellaceae</taxon>
        <taxon>Cruoricaptor</taxon>
    </lineage>
</organism>
<keyword evidence="3" id="KW-1185">Reference proteome</keyword>
<feature type="signal peptide" evidence="1">
    <location>
        <begin position="1"/>
        <end position="21"/>
    </location>
</feature>
<dbReference type="STRING" id="1118202.SAMN05443429_101469"/>
<feature type="chain" id="PRO_5013064917" evidence="1">
    <location>
        <begin position="22"/>
        <end position="154"/>
    </location>
</feature>
<dbReference type="Proteomes" id="UP000184335">
    <property type="component" value="Unassembled WGS sequence"/>
</dbReference>
<dbReference type="AlphaFoldDB" id="A0A1M6AZ60"/>